<feature type="coiled-coil region" evidence="1">
    <location>
        <begin position="14"/>
        <end position="134"/>
    </location>
</feature>
<reference evidence="3" key="1">
    <citation type="journal article" date="2013" name="Science">
        <title>The Amborella genome and the evolution of flowering plants.</title>
        <authorList>
            <consortium name="Amborella Genome Project"/>
        </authorList>
    </citation>
    <scope>NUCLEOTIDE SEQUENCE [LARGE SCALE GENOMIC DNA]</scope>
</reference>
<dbReference type="PANTHER" id="PTHR38378:SF3">
    <property type="entry name" value="MYOSIN HEAVY CHAIN-LIKE PROTEIN"/>
    <property type="match status" value="1"/>
</dbReference>
<evidence type="ECO:0000256" key="1">
    <source>
        <dbReference type="SAM" id="Coils"/>
    </source>
</evidence>
<dbReference type="EMBL" id="KI392532">
    <property type="protein sequence ID" value="ERN14632.1"/>
    <property type="molecule type" value="Genomic_DNA"/>
</dbReference>
<dbReference type="PANTHER" id="PTHR38378">
    <property type="entry name" value="MYOSIN HEAVY CHAIN-LIKE PROTEIN"/>
    <property type="match status" value="1"/>
</dbReference>
<keyword evidence="3" id="KW-1185">Reference proteome</keyword>
<gene>
    <name evidence="2" type="ORF">AMTR_s00038p00189160</name>
</gene>
<proteinExistence type="predicted"/>
<sequence length="141" mass="16624">MGLEENMYNLRCENQRLKNELSAKSKSRSDLEKLFRSLGKEKEAMAAELSRKTSQLQGAEEVLEDLRQQNQRLATKLVSVEKEREVSQGKIMVQEEFKKMVHELRSLKKRAKELEEENNLLKDHVQVRERERENRVSVNPE</sequence>
<dbReference type="AlphaFoldDB" id="U5CZT0"/>
<accession>U5CZT0</accession>
<evidence type="ECO:0000313" key="3">
    <source>
        <dbReference type="Proteomes" id="UP000017836"/>
    </source>
</evidence>
<dbReference type="Gene3D" id="1.20.5.340">
    <property type="match status" value="1"/>
</dbReference>
<dbReference type="Proteomes" id="UP000017836">
    <property type="component" value="Unassembled WGS sequence"/>
</dbReference>
<keyword evidence="1" id="KW-0175">Coiled coil</keyword>
<dbReference type="HOGENOM" id="CLU_1827926_0_0_1"/>
<name>U5CZT0_AMBTC</name>
<evidence type="ECO:0000313" key="2">
    <source>
        <dbReference type="EMBL" id="ERN14632.1"/>
    </source>
</evidence>
<organism evidence="2 3">
    <name type="scientific">Amborella trichopoda</name>
    <dbReference type="NCBI Taxonomy" id="13333"/>
    <lineage>
        <taxon>Eukaryota</taxon>
        <taxon>Viridiplantae</taxon>
        <taxon>Streptophyta</taxon>
        <taxon>Embryophyta</taxon>
        <taxon>Tracheophyta</taxon>
        <taxon>Spermatophyta</taxon>
        <taxon>Magnoliopsida</taxon>
        <taxon>Amborellales</taxon>
        <taxon>Amborellaceae</taxon>
        <taxon>Amborella</taxon>
    </lineage>
</organism>
<dbReference type="Gramene" id="ERN14632">
    <property type="protein sequence ID" value="ERN14632"/>
    <property type="gene ID" value="AMTR_s00038p00189160"/>
</dbReference>
<protein>
    <submittedName>
        <fullName evidence="2">Uncharacterized protein</fullName>
    </submittedName>
</protein>